<accession>A0ABR7JK76</accession>
<feature type="chain" id="PRO_5046383239" description="GLPGLI family protein" evidence="1">
    <location>
        <begin position="19"/>
        <end position="146"/>
    </location>
</feature>
<feature type="signal peptide" evidence="1">
    <location>
        <begin position="1"/>
        <end position="18"/>
    </location>
</feature>
<protein>
    <recommendedName>
        <fullName evidence="4">GLPGLI family protein</fullName>
    </recommendedName>
</protein>
<gene>
    <name evidence="2" type="ORF">H8R26_14755</name>
</gene>
<proteinExistence type="predicted"/>
<keyword evidence="1" id="KW-0732">Signal</keyword>
<evidence type="ECO:0000256" key="1">
    <source>
        <dbReference type="SAM" id="SignalP"/>
    </source>
</evidence>
<dbReference type="RefSeq" id="WP_166139212.1">
    <property type="nucleotide sequence ID" value="NZ_JAAOBY010000016.1"/>
</dbReference>
<dbReference type="Proteomes" id="UP000621670">
    <property type="component" value="Unassembled WGS sequence"/>
</dbReference>
<comment type="caution">
    <text evidence="2">The sequence shown here is derived from an EMBL/GenBank/DDBJ whole genome shotgun (WGS) entry which is preliminary data.</text>
</comment>
<name>A0ABR7JK76_9FLAO</name>
<evidence type="ECO:0000313" key="3">
    <source>
        <dbReference type="Proteomes" id="UP000621670"/>
    </source>
</evidence>
<organism evidence="2 3">
    <name type="scientific">Flavobacterium turcicum</name>
    <dbReference type="NCBI Taxonomy" id="2764718"/>
    <lineage>
        <taxon>Bacteria</taxon>
        <taxon>Pseudomonadati</taxon>
        <taxon>Bacteroidota</taxon>
        <taxon>Flavobacteriia</taxon>
        <taxon>Flavobacteriales</taxon>
        <taxon>Flavobacteriaceae</taxon>
        <taxon>Flavobacterium</taxon>
    </lineage>
</organism>
<sequence length="146" mass="17466">MKNIIFLCLLFLSVCQFANSQNKAIKIFENNLLIVENYLNGKETKIVELKSSAEFLKEISGIEYYVDFDSYELSKVTSKKDLRKWKKWFKKNGENLYWDENEEKVKMKVKVKVKLKKKQVLPLTGVWQDCEFCSKYTFISRKKFYL</sequence>
<evidence type="ECO:0000313" key="2">
    <source>
        <dbReference type="EMBL" id="MBC5864686.1"/>
    </source>
</evidence>
<keyword evidence="3" id="KW-1185">Reference proteome</keyword>
<dbReference type="EMBL" id="JACRUM010000017">
    <property type="protein sequence ID" value="MBC5864686.1"/>
    <property type="molecule type" value="Genomic_DNA"/>
</dbReference>
<evidence type="ECO:0008006" key="4">
    <source>
        <dbReference type="Google" id="ProtNLM"/>
    </source>
</evidence>
<feature type="non-terminal residue" evidence="2">
    <location>
        <position position="146"/>
    </location>
</feature>
<reference evidence="2 3" key="1">
    <citation type="submission" date="2020-08" db="EMBL/GenBank/DDBJ databases">
        <title>Description of novel Flavobacterium F-400 isolate.</title>
        <authorList>
            <person name="Saticioglu I."/>
            <person name="Duman M."/>
            <person name="Altun S."/>
        </authorList>
    </citation>
    <scope>NUCLEOTIDE SEQUENCE [LARGE SCALE GENOMIC DNA]</scope>
    <source>
        <strain evidence="2 3">F-400</strain>
    </source>
</reference>